<dbReference type="EMBL" id="CM035434">
    <property type="protein sequence ID" value="KAH7291229.1"/>
    <property type="molecule type" value="Genomic_DNA"/>
</dbReference>
<evidence type="ECO:0000256" key="1">
    <source>
        <dbReference type="ARBA" id="ARBA00004123"/>
    </source>
</evidence>
<dbReference type="AlphaFoldDB" id="A0A8T2R4H9"/>
<keyword evidence="5" id="KW-0804">Transcription</keyword>
<dbReference type="EMBL" id="CM035434">
    <property type="protein sequence ID" value="KAH7291235.1"/>
    <property type="molecule type" value="Genomic_DNA"/>
</dbReference>
<dbReference type="EMBL" id="CM035434">
    <property type="protein sequence ID" value="KAH7291237.1"/>
    <property type="molecule type" value="Genomic_DNA"/>
</dbReference>
<dbReference type="OrthoDB" id="514967at2759"/>
<evidence type="ECO:0000256" key="6">
    <source>
        <dbReference type="ARBA" id="ARBA00023242"/>
    </source>
</evidence>
<sequence>MAWDPNSSPWDWETDGVLVTNHVNGADTCKLLIASGPCGAEPSQTRQDGPSSQITKEFCSSDPRLGPVSQNCRVDLARDGSIHPNRVVTPAISNIHGSISFNGLASHSSVGPGLHVRVPILTTCINNGAFLGVNDHGNGSLASVVQKRRNESEGDATKLSYMQGLGVHDYPGGSESKSKVGVQHVGHADDELCLVVKSNGRESLNNSKHLSDKSMGSICNGDRTNAVDEQRSGKGTGSSGSGDSPTGLQLGKRTYPLDVVAPPPVGKVAVKLQPVAKKGRGSSVAAQVPRCQVEGCNLDLSSSKDYHRRHKVCEPHSKAGKVVVAGLEQRFCQQCSRFHVLAEFDETKRSCRRRLAGHNKRRRKPQPDPLELHARLRSSLEDWPLFYQKYPILPFWQEVGKSRSNVLWPRKLLQYHDQPNVDYSLQTLGLDMSVKSSSPSVNRDKFPLLLLQSPKTYLPMSSSDPRVHEYALNNHMDNGLSLASSSREEAGVITGLGPTPATEVTRVSDSGRALSLLSLHSQCSQALDMVSLDLSGLSNTTITHNHHVQETHSSQQFLLQSQQPCCQGFSTCLTIASNLHLPAAADVCEAPRVINSDKDFYECSFLDNLHRYSVYELNQQTASLNVQMQGHDTTGQGKQTQDLMQLASFQVSNANTESPSAVYNVESSGALGDSQFSSETFFLKF</sequence>
<evidence type="ECO:0000256" key="3">
    <source>
        <dbReference type="ARBA" id="ARBA00022771"/>
    </source>
</evidence>
<dbReference type="EMBL" id="CM035434">
    <property type="protein sequence ID" value="KAH7291230.1"/>
    <property type="molecule type" value="Genomic_DNA"/>
</dbReference>
<dbReference type="EMBL" id="CM035434">
    <property type="protein sequence ID" value="KAH7291239.1"/>
    <property type="molecule type" value="Genomic_DNA"/>
</dbReference>
<evidence type="ECO:0000256" key="4">
    <source>
        <dbReference type="ARBA" id="ARBA00022833"/>
    </source>
</evidence>
<keyword evidence="3 7" id="KW-0863">Zinc-finger</keyword>
<dbReference type="GO" id="GO:0005634">
    <property type="term" value="C:nucleus"/>
    <property type="evidence" value="ECO:0007669"/>
    <property type="project" value="UniProtKB-SubCell"/>
</dbReference>
<comment type="caution">
    <text evidence="10">The sequence shown here is derived from an EMBL/GenBank/DDBJ whole genome shotgun (WGS) entry which is preliminary data.</text>
</comment>
<evidence type="ECO:0000256" key="5">
    <source>
        <dbReference type="ARBA" id="ARBA00023163"/>
    </source>
</evidence>
<dbReference type="InterPro" id="IPR044817">
    <property type="entry name" value="SBP-like"/>
</dbReference>
<keyword evidence="4" id="KW-0862">Zinc</keyword>
<dbReference type="EMBL" id="CM035434">
    <property type="protein sequence ID" value="KAH7291232.1"/>
    <property type="molecule type" value="Genomic_DNA"/>
</dbReference>
<dbReference type="FunFam" id="4.10.1100.10:FF:000001">
    <property type="entry name" value="Squamosa promoter-binding-like protein 14"/>
    <property type="match status" value="1"/>
</dbReference>
<feature type="region of interest" description="Disordered" evidence="8">
    <location>
        <begin position="204"/>
        <end position="251"/>
    </location>
</feature>
<evidence type="ECO:0000259" key="9">
    <source>
        <dbReference type="PROSITE" id="PS51141"/>
    </source>
</evidence>
<dbReference type="EMBL" id="CM035434">
    <property type="protein sequence ID" value="KAH7291234.1"/>
    <property type="molecule type" value="Genomic_DNA"/>
</dbReference>
<feature type="region of interest" description="Disordered" evidence="8">
    <location>
        <begin position="40"/>
        <end position="60"/>
    </location>
</feature>
<dbReference type="SUPFAM" id="SSF103612">
    <property type="entry name" value="SBT domain"/>
    <property type="match status" value="1"/>
</dbReference>
<dbReference type="EMBL" id="CM035434">
    <property type="protein sequence ID" value="KAH7291236.1"/>
    <property type="molecule type" value="Genomic_DNA"/>
</dbReference>
<dbReference type="EMBL" id="CM035434">
    <property type="protein sequence ID" value="KAH7291233.1"/>
    <property type="molecule type" value="Genomic_DNA"/>
</dbReference>
<dbReference type="PANTHER" id="PTHR31251:SF226">
    <property type="entry name" value="SQUAMOSA PROMOTER-BINDING-LIKE PROTEIN 6"/>
    <property type="match status" value="1"/>
</dbReference>
<dbReference type="EMBL" id="CM035434">
    <property type="protein sequence ID" value="KAH7291231.1"/>
    <property type="molecule type" value="Genomic_DNA"/>
</dbReference>
<dbReference type="PROSITE" id="PS51141">
    <property type="entry name" value="ZF_SBP"/>
    <property type="match status" value="1"/>
</dbReference>
<evidence type="ECO:0000256" key="7">
    <source>
        <dbReference type="PROSITE-ProRule" id="PRU00470"/>
    </source>
</evidence>
<gene>
    <name evidence="10" type="ORF">KP509_29G007700</name>
</gene>
<organism evidence="10 11">
    <name type="scientific">Ceratopteris richardii</name>
    <name type="common">Triangle waterfern</name>
    <dbReference type="NCBI Taxonomy" id="49495"/>
    <lineage>
        <taxon>Eukaryota</taxon>
        <taxon>Viridiplantae</taxon>
        <taxon>Streptophyta</taxon>
        <taxon>Embryophyta</taxon>
        <taxon>Tracheophyta</taxon>
        <taxon>Polypodiopsida</taxon>
        <taxon>Polypodiidae</taxon>
        <taxon>Polypodiales</taxon>
        <taxon>Pteridineae</taxon>
        <taxon>Pteridaceae</taxon>
        <taxon>Parkerioideae</taxon>
        <taxon>Ceratopteris</taxon>
    </lineage>
</organism>
<dbReference type="Proteomes" id="UP000825935">
    <property type="component" value="Chromosome 29"/>
</dbReference>
<dbReference type="OMA" id="HEHTRES"/>
<dbReference type="Gene3D" id="4.10.1100.10">
    <property type="entry name" value="Transcription factor, SBP-box domain"/>
    <property type="match status" value="1"/>
</dbReference>
<dbReference type="InterPro" id="IPR036893">
    <property type="entry name" value="SBP_sf"/>
</dbReference>
<keyword evidence="2" id="KW-0479">Metal-binding</keyword>
<evidence type="ECO:0000313" key="11">
    <source>
        <dbReference type="Proteomes" id="UP000825935"/>
    </source>
</evidence>
<dbReference type="GO" id="GO:0008270">
    <property type="term" value="F:zinc ion binding"/>
    <property type="evidence" value="ECO:0007669"/>
    <property type="project" value="UniProtKB-KW"/>
</dbReference>
<evidence type="ECO:0000256" key="2">
    <source>
        <dbReference type="ARBA" id="ARBA00022723"/>
    </source>
</evidence>
<dbReference type="EMBL" id="CM035434">
    <property type="protein sequence ID" value="KAH7291238.1"/>
    <property type="molecule type" value="Genomic_DNA"/>
</dbReference>
<feature type="domain" description="SBP-type" evidence="9">
    <location>
        <begin position="288"/>
        <end position="365"/>
    </location>
</feature>
<accession>A0A8T2R4H9</accession>
<keyword evidence="6" id="KW-0539">Nucleus</keyword>
<dbReference type="PANTHER" id="PTHR31251">
    <property type="entry name" value="SQUAMOSA PROMOTER-BINDING-LIKE PROTEIN 4"/>
    <property type="match status" value="1"/>
</dbReference>
<evidence type="ECO:0000313" key="10">
    <source>
        <dbReference type="EMBL" id="KAH7291229.1"/>
    </source>
</evidence>
<dbReference type="InterPro" id="IPR004333">
    <property type="entry name" value="SBP_dom"/>
</dbReference>
<proteinExistence type="predicted"/>
<feature type="compositionally biased region" description="Polar residues" evidence="8">
    <location>
        <begin position="42"/>
        <end position="55"/>
    </location>
</feature>
<comment type="subcellular location">
    <subcellularLocation>
        <location evidence="1">Nucleus</location>
    </subcellularLocation>
</comment>
<keyword evidence="11" id="KW-1185">Reference proteome</keyword>
<dbReference type="Pfam" id="PF03110">
    <property type="entry name" value="SBP"/>
    <property type="match status" value="1"/>
</dbReference>
<reference evidence="10" key="1">
    <citation type="submission" date="2021-08" db="EMBL/GenBank/DDBJ databases">
        <title>WGS assembly of Ceratopteris richardii.</title>
        <authorList>
            <person name="Marchant D.B."/>
            <person name="Chen G."/>
            <person name="Jenkins J."/>
            <person name="Shu S."/>
            <person name="Leebens-Mack J."/>
            <person name="Grimwood J."/>
            <person name="Schmutz J."/>
            <person name="Soltis P."/>
            <person name="Soltis D."/>
            <person name="Chen Z.-H."/>
        </authorList>
    </citation>
    <scope>NUCLEOTIDE SEQUENCE</scope>
    <source>
        <strain evidence="10">Whitten #5841</strain>
        <tissue evidence="10">Leaf</tissue>
    </source>
</reference>
<dbReference type="GO" id="GO:0003677">
    <property type="term" value="F:DNA binding"/>
    <property type="evidence" value="ECO:0007669"/>
    <property type="project" value="InterPro"/>
</dbReference>
<name>A0A8T2R4H9_CERRI</name>
<protein>
    <recommendedName>
        <fullName evidence="9">SBP-type domain-containing protein</fullName>
    </recommendedName>
</protein>
<evidence type="ECO:0000256" key="8">
    <source>
        <dbReference type="SAM" id="MobiDB-lite"/>
    </source>
</evidence>